<accession>A0AA39GIG0</accession>
<evidence type="ECO:0000256" key="5">
    <source>
        <dbReference type="ARBA" id="ARBA00022946"/>
    </source>
</evidence>
<dbReference type="PANTHER" id="PTHR13475:SF3">
    <property type="entry name" value="NEUGRIN"/>
    <property type="match status" value="1"/>
</dbReference>
<evidence type="ECO:0000256" key="6">
    <source>
        <dbReference type="SAM" id="MobiDB-lite"/>
    </source>
</evidence>
<proteinExistence type="inferred from homology"/>
<dbReference type="GO" id="GO:0005634">
    <property type="term" value="C:nucleus"/>
    <property type="evidence" value="ECO:0007669"/>
    <property type="project" value="TreeGrafter"/>
</dbReference>
<feature type="compositionally biased region" description="Basic and acidic residues" evidence="6">
    <location>
        <begin position="112"/>
        <end position="128"/>
    </location>
</feature>
<dbReference type="PANTHER" id="PTHR13475">
    <property type="entry name" value="NEUGRIN"/>
    <property type="match status" value="1"/>
</dbReference>
<organism evidence="7 8">
    <name type="scientific">Sarocladium strictum</name>
    <name type="common">Black bundle disease fungus</name>
    <name type="synonym">Acremonium strictum</name>
    <dbReference type="NCBI Taxonomy" id="5046"/>
    <lineage>
        <taxon>Eukaryota</taxon>
        <taxon>Fungi</taxon>
        <taxon>Dikarya</taxon>
        <taxon>Ascomycota</taxon>
        <taxon>Pezizomycotina</taxon>
        <taxon>Sordariomycetes</taxon>
        <taxon>Hypocreomycetidae</taxon>
        <taxon>Hypocreales</taxon>
        <taxon>Sarocladiaceae</taxon>
        <taxon>Sarocladium</taxon>
    </lineage>
</organism>
<comment type="function">
    <text evidence="1">Required for respiratory activity and maintenance and expression of the mitochondrial genome.</text>
</comment>
<comment type="similarity">
    <text evidence="3">Belongs to the RRG9 family.</text>
</comment>
<comment type="caution">
    <text evidence="7">The sequence shown here is derived from an EMBL/GenBank/DDBJ whole genome shotgun (WGS) entry which is preliminary data.</text>
</comment>
<name>A0AA39GIG0_SARSR</name>
<comment type="subcellular location">
    <subcellularLocation>
        <location evidence="2">Mitochondrion</location>
    </subcellularLocation>
</comment>
<keyword evidence="8" id="KW-1185">Reference proteome</keyword>
<evidence type="ECO:0000256" key="2">
    <source>
        <dbReference type="ARBA" id="ARBA00004173"/>
    </source>
</evidence>
<protein>
    <recommendedName>
        <fullName evidence="4">Required for respiratory growth protein 9, mitochondrial</fullName>
    </recommendedName>
</protein>
<evidence type="ECO:0000256" key="3">
    <source>
        <dbReference type="ARBA" id="ARBA00010895"/>
    </source>
</evidence>
<feature type="compositionally biased region" description="Basic and acidic residues" evidence="6">
    <location>
        <begin position="153"/>
        <end position="175"/>
    </location>
</feature>
<feature type="compositionally biased region" description="Low complexity" evidence="6">
    <location>
        <begin position="192"/>
        <end position="203"/>
    </location>
</feature>
<evidence type="ECO:0000256" key="4">
    <source>
        <dbReference type="ARBA" id="ARBA00013566"/>
    </source>
</evidence>
<feature type="compositionally biased region" description="Low complexity" evidence="6">
    <location>
        <begin position="78"/>
        <end position="89"/>
    </location>
</feature>
<feature type="region of interest" description="Disordered" evidence="6">
    <location>
        <begin position="64"/>
        <end position="227"/>
    </location>
</feature>
<dbReference type="GO" id="GO:0005739">
    <property type="term" value="C:mitochondrion"/>
    <property type="evidence" value="ECO:0007669"/>
    <property type="project" value="UniProtKB-SubCell"/>
</dbReference>
<feature type="compositionally biased region" description="Basic residues" evidence="6">
    <location>
        <begin position="129"/>
        <end position="152"/>
    </location>
</feature>
<keyword evidence="5" id="KW-0809">Transit peptide</keyword>
<evidence type="ECO:0000313" key="8">
    <source>
        <dbReference type="Proteomes" id="UP001175261"/>
    </source>
</evidence>
<dbReference type="EMBL" id="JAPDFR010000003">
    <property type="protein sequence ID" value="KAK0387970.1"/>
    <property type="molecule type" value="Genomic_DNA"/>
</dbReference>
<gene>
    <name evidence="7" type="ORF">NLU13_4214</name>
</gene>
<dbReference type="Pfam" id="PF06413">
    <property type="entry name" value="Neugrin"/>
    <property type="match status" value="1"/>
</dbReference>
<evidence type="ECO:0000313" key="7">
    <source>
        <dbReference type="EMBL" id="KAK0387970.1"/>
    </source>
</evidence>
<sequence>MACSCRTAPLRSFLSGLAQVHRLDSPSQPLLRRWSRAPLPRIRYAEATALRQLRSFHVTTRAAQESTVAASDSHDKASSSPRESTTSDSALSEGVVESTSVQEPKKKKQRWRRMDESEVAKLKEEQAKGKKQGAKNRKKKEMKKAKNPKKKAAAGDRTDTITEKKGVQMIRRKDGITISTRSTDKAKKTKSSAEAPESSPLTEKLASLPEGEAGQKPTQEKLPSWRIQKEALKEKFPEGWRPRKRLSPDALAGIRALNAQYPDIYTTAALSAKFEVDPEAIRRILKSKWKPSEEEQEKRLERWQKRGSAIWETKAALGIKPPKQWRQEGITRDPSWHAWRRKMVEREKEWEDEEKRAYREQRAASLQSRVAGKVL</sequence>
<reference evidence="7" key="1">
    <citation type="submission" date="2022-10" db="EMBL/GenBank/DDBJ databases">
        <title>Determination and structural analysis of whole genome sequence of Sarocladium strictum F4-1.</title>
        <authorList>
            <person name="Hu L."/>
            <person name="Jiang Y."/>
        </authorList>
    </citation>
    <scope>NUCLEOTIDE SEQUENCE</scope>
    <source>
        <strain evidence="7">F4-1</strain>
    </source>
</reference>
<dbReference type="AlphaFoldDB" id="A0AA39GIG0"/>
<evidence type="ECO:0000256" key="1">
    <source>
        <dbReference type="ARBA" id="ARBA00003548"/>
    </source>
</evidence>
<dbReference type="Proteomes" id="UP001175261">
    <property type="component" value="Unassembled WGS sequence"/>
</dbReference>
<dbReference type="InterPro" id="IPR010487">
    <property type="entry name" value="NGRN/Rrg9"/>
</dbReference>